<protein>
    <submittedName>
        <fullName evidence="5">Zn(2)-C6 fungal-type DNA-binding domain-containing protein</fullName>
    </submittedName>
</protein>
<proteinExistence type="predicted"/>
<dbReference type="GO" id="GO:0006351">
    <property type="term" value="P:DNA-templated transcription"/>
    <property type="evidence" value="ECO:0007669"/>
    <property type="project" value="InterPro"/>
</dbReference>
<organism evidence="5 6">
    <name type="scientific">Septoria linicola</name>
    <dbReference type="NCBI Taxonomy" id="215465"/>
    <lineage>
        <taxon>Eukaryota</taxon>
        <taxon>Fungi</taxon>
        <taxon>Dikarya</taxon>
        <taxon>Ascomycota</taxon>
        <taxon>Pezizomycotina</taxon>
        <taxon>Dothideomycetes</taxon>
        <taxon>Dothideomycetidae</taxon>
        <taxon>Mycosphaerellales</taxon>
        <taxon>Mycosphaerellaceae</taxon>
        <taxon>Septoria</taxon>
    </lineage>
</organism>
<evidence type="ECO:0000313" key="6">
    <source>
        <dbReference type="Proteomes" id="UP001056384"/>
    </source>
</evidence>
<evidence type="ECO:0000259" key="4">
    <source>
        <dbReference type="PROSITE" id="PS50048"/>
    </source>
</evidence>
<feature type="region of interest" description="Disordered" evidence="3">
    <location>
        <begin position="727"/>
        <end position="746"/>
    </location>
</feature>
<keyword evidence="5" id="KW-0238">DNA-binding</keyword>
<evidence type="ECO:0000256" key="2">
    <source>
        <dbReference type="ARBA" id="ARBA00023242"/>
    </source>
</evidence>
<dbReference type="InterPro" id="IPR036864">
    <property type="entry name" value="Zn2-C6_fun-type_DNA-bd_sf"/>
</dbReference>
<dbReference type="Pfam" id="PF04082">
    <property type="entry name" value="Fungal_trans"/>
    <property type="match status" value="1"/>
</dbReference>
<dbReference type="CDD" id="cd00067">
    <property type="entry name" value="GAL4"/>
    <property type="match status" value="1"/>
</dbReference>
<dbReference type="GO" id="GO:0003677">
    <property type="term" value="F:DNA binding"/>
    <property type="evidence" value="ECO:0007669"/>
    <property type="project" value="UniProtKB-KW"/>
</dbReference>
<dbReference type="PANTHER" id="PTHR47256:SF3">
    <property type="entry name" value="ZN(II)2CYS6 TRANSCRIPTION FACTOR (EUROFUNG)"/>
    <property type="match status" value="1"/>
</dbReference>
<feature type="domain" description="Zn(2)-C6 fungal-type" evidence="4">
    <location>
        <begin position="28"/>
        <end position="57"/>
    </location>
</feature>
<keyword evidence="1" id="KW-0479">Metal-binding</keyword>
<dbReference type="InterPro" id="IPR001138">
    <property type="entry name" value="Zn2Cys6_DnaBD"/>
</dbReference>
<accession>A0A9Q9B1Y2</accession>
<name>A0A9Q9B1Y2_9PEZI</name>
<reference evidence="5" key="1">
    <citation type="submission" date="2022-06" db="EMBL/GenBank/DDBJ databases">
        <title>Complete genome sequences of two strains of the flax pathogen Septoria linicola.</title>
        <authorList>
            <person name="Lapalu N."/>
            <person name="Simon A."/>
            <person name="Demenou B."/>
            <person name="Paumier D."/>
            <person name="Guillot M.-P."/>
            <person name="Gout L."/>
            <person name="Valade R."/>
        </authorList>
    </citation>
    <scope>NUCLEOTIDE SEQUENCE</scope>
    <source>
        <strain evidence="5">SE15195</strain>
    </source>
</reference>
<dbReference type="InterPro" id="IPR007219">
    <property type="entry name" value="XnlR_reg_dom"/>
</dbReference>
<dbReference type="SMART" id="SM00066">
    <property type="entry name" value="GAL4"/>
    <property type="match status" value="1"/>
</dbReference>
<dbReference type="EMBL" id="CP099423">
    <property type="protein sequence ID" value="USW54866.1"/>
    <property type="molecule type" value="Genomic_DNA"/>
</dbReference>
<dbReference type="SUPFAM" id="SSF57701">
    <property type="entry name" value="Zn2/Cys6 DNA-binding domain"/>
    <property type="match status" value="1"/>
</dbReference>
<evidence type="ECO:0000256" key="3">
    <source>
        <dbReference type="SAM" id="MobiDB-lite"/>
    </source>
</evidence>
<gene>
    <name evidence="5" type="ORF">Slin15195_G081850</name>
</gene>
<sequence>MDGTPSSSEGNEPDRLLQSLKRQTIPTACHNCRSKKVKCDGRLPCGYCSRRSLACSYESTLASETPQQAKKRKYIELTQRSEEFQELYNMLAGQDESRAIELFRRIRNGDNLETLFTQVQHGTLQQDGLSAPGQSLRRMFLFSLIESTATLQDVAHTSTAFMANNRITLPPQEAYEPLRDRVVTLDRLSGILTEVNPQASTETPRSRSSSPEIDVLPGPLYWVPAQPWLTNTSDEEASHMLSLFFCFVNHSWRFVEIQPFLEAMRSKNLQSQYCSPFLVNAMMALATLHSEPGEAGLGPEHYTAKGMKYHNEALRLWSLAEAKPSVTNIQALMVLAIECIVRGKDEQGFGLLASGTSLNGLLPTVDSEPQMTKAEKVYARVRGCVWWMAVHVDLTYKVGLMLGGDGTEWSAAPALEDYMPDTVQYWMGYPLRSEPIEIHANLLFHYQCSFTRLLWEATRILIWDASELDARREHARVVRQLSAQMKDWHRALPESLHFAARMPPSLYDLHTQYHCIQMALHERTYMQMYGPTHNRVGDVDQLSDRENEELRAYLRGKALQHCYEGATSIRTYRETYGLKCISFILLNHSIMGVFICLNDMHANPQAHQSHPTNHTGSVQDTIAALEEFFRVLLATSLRWTLSRGLARTAYHTATEELHIKLPDSIVQMIHIMSATSWQGADMNQLSSTNYPNWSMPYVHNTNRVEDYRMGDLLKKWESMGVRQPGALEFRPSSSSGTAAYDPVRDQ</sequence>
<dbReference type="GO" id="GO:0000981">
    <property type="term" value="F:DNA-binding transcription factor activity, RNA polymerase II-specific"/>
    <property type="evidence" value="ECO:0007669"/>
    <property type="project" value="InterPro"/>
</dbReference>
<dbReference type="Gene3D" id="4.10.240.10">
    <property type="entry name" value="Zn(2)-C6 fungal-type DNA-binding domain"/>
    <property type="match status" value="1"/>
</dbReference>
<evidence type="ECO:0000256" key="1">
    <source>
        <dbReference type="ARBA" id="ARBA00022723"/>
    </source>
</evidence>
<dbReference type="CDD" id="cd12148">
    <property type="entry name" value="fungal_TF_MHR"/>
    <property type="match status" value="1"/>
</dbReference>
<dbReference type="AlphaFoldDB" id="A0A9Q9B1Y2"/>
<keyword evidence="2" id="KW-0539">Nucleus</keyword>
<dbReference type="Proteomes" id="UP001056384">
    <property type="component" value="Chromosome 6"/>
</dbReference>
<dbReference type="InterPro" id="IPR053187">
    <property type="entry name" value="Notoamide_regulator"/>
</dbReference>
<keyword evidence="6" id="KW-1185">Reference proteome</keyword>
<dbReference type="PANTHER" id="PTHR47256">
    <property type="entry name" value="ZN(II)2CYS6 TRANSCRIPTION FACTOR (EUROFUNG)-RELATED"/>
    <property type="match status" value="1"/>
</dbReference>
<dbReference type="Pfam" id="PF00172">
    <property type="entry name" value="Zn_clus"/>
    <property type="match status" value="1"/>
</dbReference>
<evidence type="ECO:0000313" key="5">
    <source>
        <dbReference type="EMBL" id="USW54866.1"/>
    </source>
</evidence>
<dbReference type="PROSITE" id="PS00463">
    <property type="entry name" value="ZN2_CY6_FUNGAL_1"/>
    <property type="match status" value="1"/>
</dbReference>
<dbReference type="PROSITE" id="PS50048">
    <property type="entry name" value="ZN2_CY6_FUNGAL_2"/>
    <property type="match status" value="1"/>
</dbReference>
<dbReference type="GO" id="GO:0008270">
    <property type="term" value="F:zinc ion binding"/>
    <property type="evidence" value="ECO:0007669"/>
    <property type="project" value="InterPro"/>
</dbReference>